<proteinExistence type="predicted"/>
<reference evidence="1 2" key="1">
    <citation type="journal article" date="2019" name="Nat. Med.">
        <title>A library of human gut bacterial isolates paired with longitudinal multiomics data enables mechanistic microbiome research.</title>
        <authorList>
            <person name="Poyet M."/>
            <person name="Groussin M."/>
            <person name="Gibbons S.M."/>
            <person name="Avila-Pacheco J."/>
            <person name="Jiang X."/>
            <person name="Kearney S.M."/>
            <person name="Perrotta A.R."/>
            <person name="Berdy B."/>
            <person name="Zhao S."/>
            <person name="Lieberman T.D."/>
            <person name="Swanson P.K."/>
            <person name="Smith M."/>
            <person name="Roesemann S."/>
            <person name="Alexander J.E."/>
            <person name="Rich S.A."/>
            <person name="Livny J."/>
            <person name="Vlamakis H."/>
            <person name="Clish C."/>
            <person name="Bullock K."/>
            <person name="Deik A."/>
            <person name="Scott J."/>
            <person name="Pierce K.A."/>
            <person name="Xavier R.J."/>
            <person name="Alm E.J."/>
        </authorList>
    </citation>
    <scope>NUCLEOTIDE SEQUENCE [LARGE SCALE GENOMIC DNA]</scope>
    <source>
        <strain evidence="1 2">BIOML-A6</strain>
    </source>
</reference>
<dbReference type="AlphaFoldDB" id="A0A642PQY0"/>
<evidence type="ECO:0000313" key="1">
    <source>
        <dbReference type="EMBL" id="KAA5412322.1"/>
    </source>
</evidence>
<evidence type="ECO:0000313" key="2">
    <source>
        <dbReference type="Proteomes" id="UP000448877"/>
    </source>
</evidence>
<gene>
    <name evidence="1" type="ORF">F2Y81_26075</name>
</gene>
<organism evidence="1 2">
    <name type="scientific">Bacteroides cellulosilyticus</name>
    <dbReference type="NCBI Taxonomy" id="246787"/>
    <lineage>
        <taxon>Bacteria</taxon>
        <taxon>Pseudomonadati</taxon>
        <taxon>Bacteroidota</taxon>
        <taxon>Bacteroidia</taxon>
        <taxon>Bacteroidales</taxon>
        <taxon>Bacteroidaceae</taxon>
        <taxon>Bacteroides</taxon>
    </lineage>
</organism>
<name>A0A642PQY0_9BACE</name>
<comment type="caution">
    <text evidence="1">The sequence shown here is derived from an EMBL/GenBank/DDBJ whole genome shotgun (WGS) entry which is preliminary data.</text>
</comment>
<sequence>MNIIKKLRASIRLNEAVVQADKAHEETGERYYVMPNGKSGKLIIMDRFNFRKLKQKGYLSRSTFVNDLERECFYCTPYKNGSGALPELIVKLKRKEYFTYLDSLKKRKK</sequence>
<accession>A0A642PQY0</accession>
<dbReference type="EMBL" id="VVYV01000073">
    <property type="protein sequence ID" value="KAA5412322.1"/>
    <property type="molecule type" value="Genomic_DNA"/>
</dbReference>
<dbReference type="RefSeq" id="WP_004317977.1">
    <property type="nucleotide sequence ID" value="NZ_VVYV01000073.1"/>
</dbReference>
<dbReference type="Proteomes" id="UP000448877">
    <property type="component" value="Unassembled WGS sequence"/>
</dbReference>
<protein>
    <submittedName>
        <fullName evidence="1">Uncharacterized protein</fullName>
    </submittedName>
</protein>